<keyword evidence="14" id="KW-1185">Reference proteome</keyword>
<reference evidence="13 14" key="1">
    <citation type="submission" date="2019-10" db="EMBL/GenBank/DDBJ databases">
        <title>Glaciimonas soli sp. nov., a psychrophilic bacterium isolated from the forest soil of a high elevation mountain in Taiwan.</title>
        <authorList>
            <person name="Wang L.-T."/>
            <person name="Shieh W.Y."/>
        </authorList>
    </citation>
    <scope>NUCLEOTIDE SEQUENCE [LARGE SCALE GENOMIC DNA]</scope>
    <source>
        <strain evidence="13 14">GS1</strain>
    </source>
</reference>
<evidence type="ECO:0000313" key="14">
    <source>
        <dbReference type="Proteomes" id="UP000451565"/>
    </source>
</evidence>
<dbReference type="PANTHER" id="PTHR34501:SF9">
    <property type="entry name" value="MAJOR OUTER MEMBRANE PROTEIN P.IA"/>
    <property type="match status" value="1"/>
</dbReference>
<dbReference type="PANTHER" id="PTHR34501">
    <property type="entry name" value="PROTEIN YDDL-RELATED"/>
    <property type="match status" value="1"/>
</dbReference>
<evidence type="ECO:0000256" key="2">
    <source>
        <dbReference type="ARBA" id="ARBA00011233"/>
    </source>
</evidence>
<keyword evidence="3" id="KW-0813">Transport</keyword>
<dbReference type="Proteomes" id="UP000451565">
    <property type="component" value="Unassembled WGS sequence"/>
</dbReference>
<keyword evidence="7" id="KW-0406">Ion transport</keyword>
<organism evidence="13 14">
    <name type="scientific">Glaciimonas soli</name>
    <dbReference type="NCBI Taxonomy" id="2590999"/>
    <lineage>
        <taxon>Bacteria</taxon>
        <taxon>Pseudomonadati</taxon>
        <taxon>Pseudomonadota</taxon>
        <taxon>Betaproteobacteria</taxon>
        <taxon>Burkholderiales</taxon>
        <taxon>Oxalobacteraceae</taxon>
        <taxon>Glaciimonas</taxon>
    </lineage>
</organism>
<gene>
    <name evidence="13" type="ORF">GEV47_07245</name>
</gene>
<dbReference type="CDD" id="cd00342">
    <property type="entry name" value="gram_neg_porins"/>
    <property type="match status" value="1"/>
</dbReference>
<dbReference type="GO" id="GO:0046930">
    <property type="term" value="C:pore complex"/>
    <property type="evidence" value="ECO:0007669"/>
    <property type="project" value="UniProtKB-KW"/>
</dbReference>
<comment type="subunit">
    <text evidence="2">Homotrimer.</text>
</comment>
<feature type="signal peptide" evidence="11">
    <location>
        <begin position="1"/>
        <end position="20"/>
    </location>
</feature>
<dbReference type="GO" id="GO:0015288">
    <property type="term" value="F:porin activity"/>
    <property type="evidence" value="ECO:0007669"/>
    <property type="project" value="UniProtKB-KW"/>
</dbReference>
<dbReference type="EMBL" id="WINI01000003">
    <property type="protein sequence ID" value="MQR00474.1"/>
    <property type="molecule type" value="Genomic_DNA"/>
</dbReference>
<dbReference type="Pfam" id="PF13609">
    <property type="entry name" value="Porin_4"/>
    <property type="match status" value="1"/>
</dbReference>
<evidence type="ECO:0000256" key="10">
    <source>
        <dbReference type="ARBA" id="ARBA00023237"/>
    </source>
</evidence>
<dbReference type="OrthoDB" id="8676354at2"/>
<evidence type="ECO:0000256" key="4">
    <source>
        <dbReference type="ARBA" id="ARBA00022452"/>
    </source>
</evidence>
<name>A0A843YRX3_9BURK</name>
<dbReference type="InterPro" id="IPR050298">
    <property type="entry name" value="Gram-neg_bact_OMP"/>
</dbReference>
<dbReference type="Gene3D" id="2.40.160.10">
    <property type="entry name" value="Porin"/>
    <property type="match status" value="1"/>
</dbReference>
<evidence type="ECO:0000256" key="11">
    <source>
        <dbReference type="SAM" id="SignalP"/>
    </source>
</evidence>
<evidence type="ECO:0000256" key="9">
    <source>
        <dbReference type="ARBA" id="ARBA00023136"/>
    </source>
</evidence>
<dbReference type="AlphaFoldDB" id="A0A843YRX3"/>
<evidence type="ECO:0000256" key="6">
    <source>
        <dbReference type="ARBA" id="ARBA00022729"/>
    </source>
</evidence>
<keyword evidence="4" id="KW-1134">Transmembrane beta strand</keyword>
<keyword evidence="10" id="KW-0998">Cell outer membrane</keyword>
<feature type="domain" description="Porin" evidence="12">
    <location>
        <begin position="10"/>
        <end position="347"/>
    </location>
</feature>
<dbReference type="InterPro" id="IPR033900">
    <property type="entry name" value="Gram_neg_porin_domain"/>
</dbReference>
<keyword evidence="5" id="KW-0812">Transmembrane</keyword>
<dbReference type="InterPro" id="IPR002299">
    <property type="entry name" value="Porin_Neis"/>
</dbReference>
<keyword evidence="9" id="KW-0472">Membrane</keyword>
<evidence type="ECO:0000256" key="5">
    <source>
        <dbReference type="ARBA" id="ARBA00022692"/>
    </source>
</evidence>
<feature type="chain" id="PRO_5032383647" evidence="11">
    <location>
        <begin position="21"/>
        <end position="376"/>
    </location>
</feature>
<evidence type="ECO:0000256" key="7">
    <source>
        <dbReference type="ARBA" id="ARBA00023065"/>
    </source>
</evidence>
<evidence type="ECO:0000313" key="13">
    <source>
        <dbReference type="EMBL" id="MQR00474.1"/>
    </source>
</evidence>
<dbReference type="GO" id="GO:0006811">
    <property type="term" value="P:monoatomic ion transport"/>
    <property type="evidence" value="ECO:0007669"/>
    <property type="project" value="UniProtKB-KW"/>
</dbReference>
<evidence type="ECO:0000256" key="3">
    <source>
        <dbReference type="ARBA" id="ARBA00022448"/>
    </source>
</evidence>
<comment type="caution">
    <text evidence="13">The sequence shown here is derived from an EMBL/GenBank/DDBJ whole genome shotgun (WGS) entry which is preliminary data.</text>
</comment>
<keyword evidence="8" id="KW-0626">Porin</keyword>
<evidence type="ECO:0000259" key="12">
    <source>
        <dbReference type="Pfam" id="PF13609"/>
    </source>
</evidence>
<evidence type="ECO:0000256" key="8">
    <source>
        <dbReference type="ARBA" id="ARBA00023114"/>
    </source>
</evidence>
<proteinExistence type="predicted"/>
<dbReference type="SUPFAM" id="SSF56935">
    <property type="entry name" value="Porins"/>
    <property type="match status" value="1"/>
</dbReference>
<accession>A0A843YRX3</accession>
<dbReference type="InterPro" id="IPR023614">
    <property type="entry name" value="Porin_dom_sf"/>
</dbReference>
<comment type="subcellular location">
    <subcellularLocation>
        <location evidence="1">Cell outer membrane</location>
        <topology evidence="1">Multi-pass membrane protein</topology>
    </subcellularLocation>
</comment>
<dbReference type="GO" id="GO:0009279">
    <property type="term" value="C:cell outer membrane"/>
    <property type="evidence" value="ECO:0007669"/>
    <property type="project" value="UniProtKB-SubCell"/>
</dbReference>
<evidence type="ECO:0000256" key="1">
    <source>
        <dbReference type="ARBA" id="ARBA00004571"/>
    </source>
</evidence>
<dbReference type="RefSeq" id="WP_153234276.1">
    <property type="nucleotide sequence ID" value="NZ_WINI01000003.1"/>
</dbReference>
<keyword evidence="6 11" id="KW-0732">Signal</keyword>
<sequence>MKLKLTSIATLLVCAGAAQAQTSVTLYGTIDTGLFYQTTSASTLSPAAKNNGSIFAMKDAGYYTSYWGMKGSEDLGSGYKANFQLQGAYSSTTGKFGLSDTLGTTAIFNQIAAVGMSGPFGTFNAGRQITPMIYAMADTDVRDGKFFGSILTAWAAMNTAAGWAGATTNAPIGSLYDSNAIIYESPKFGGATLGLEYAPGGTAGSTKAATRESAVLRYVNGGLHLSAVYYNGYDSNPPLGVVSTPNGTNNNRLSYLGALYTINDFSVSTSFTNAKNPSQANKLDIDSYSLGLGYRFSPVFQITSGVYYLKDNNFSVNKSTMVALGAEYRLSKRTLLYLEAGHVNNKGDMTQMIAYGQPAAPGMATTAVMAGVRHYF</sequence>
<dbReference type="PRINTS" id="PR00184">
    <property type="entry name" value="NEISSPPORIN"/>
</dbReference>
<protein>
    <submittedName>
        <fullName evidence="13">Porin</fullName>
    </submittedName>
</protein>